<dbReference type="Gene3D" id="2.60.40.420">
    <property type="entry name" value="Cupredoxins - blue copper proteins"/>
    <property type="match status" value="1"/>
</dbReference>
<keyword evidence="2" id="KW-1185">Reference proteome</keyword>
<evidence type="ECO:0000313" key="1">
    <source>
        <dbReference type="EMBL" id="CUS37245.1"/>
    </source>
</evidence>
<dbReference type="InterPro" id="IPR008972">
    <property type="entry name" value="Cupredoxin"/>
</dbReference>
<gene>
    <name evidence="1" type="ORF">COMA2_30145</name>
</gene>
<organism evidence="1 2">
    <name type="scientific">Candidatus Nitrospira nitrificans</name>
    <dbReference type="NCBI Taxonomy" id="1742973"/>
    <lineage>
        <taxon>Bacteria</taxon>
        <taxon>Pseudomonadati</taxon>
        <taxon>Nitrospirota</taxon>
        <taxon>Nitrospiria</taxon>
        <taxon>Nitrospirales</taxon>
        <taxon>Nitrospiraceae</taxon>
        <taxon>Nitrospira</taxon>
    </lineage>
</organism>
<sequence>MRGNQVRWRSVGMVLSMTCLAWIYGATLLAQSEQTVEVTIKDFRFVTKQSSLRLGFPTVIKVRNEDAERHDFSSTMFEGIPTQIEKDGVIVYGRGVGGVFLDPKRDATIRFDMTRPGRHVFRCSIHPTMSGELLLLNAEAV</sequence>
<proteinExistence type="predicted"/>
<dbReference type="EMBL" id="CZPZ01000023">
    <property type="protein sequence ID" value="CUS37245.1"/>
    <property type="molecule type" value="Genomic_DNA"/>
</dbReference>
<dbReference type="STRING" id="1742973.COMA2_30145"/>
<dbReference type="Proteomes" id="UP000198736">
    <property type="component" value="Unassembled WGS sequence"/>
</dbReference>
<dbReference type="RefSeq" id="WP_090898920.1">
    <property type="nucleotide sequence ID" value="NZ_CZPZ01000023.1"/>
</dbReference>
<dbReference type="AlphaFoldDB" id="A0A0S4LKL4"/>
<dbReference type="OrthoDB" id="9796416at2"/>
<reference evidence="2" key="1">
    <citation type="submission" date="2015-10" db="EMBL/GenBank/DDBJ databases">
        <authorList>
            <person name="Luecker S."/>
            <person name="Luecker S."/>
        </authorList>
    </citation>
    <scope>NUCLEOTIDE SEQUENCE [LARGE SCALE GENOMIC DNA]</scope>
</reference>
<name>A0A0S4LKL4_9BACT</name>
<dbReference type="SUPFAM" id="SSF49503">
    <property type="entry name" value="Cupredoxins"/>
    <property type="match status" value="1"/>
</dbReference>
<accession>A0A0S4LKL4</accession>
<protein>
    <submittedName>
        <fullName evidence="1">Uncharacterized protein</fullName>
    </submittedName>
</protein>
<evidence type="ECO:0000313" key="2">
    <source>
        <dbReference type="Proteomes" id="UP000198736"/>
    </source>
</evidence>